<sequence length="407" mass="42528">MSGLSLEEEAVLERAAAAPMLDQVQDWAAVNSGSRNLTGLSRMAGLLANAFAALPGNVALREAAQVESVLPDGRVVPAEHGRHLHLSVRPDAPLRILLTGHMDTVFAVDHSFQQQRWIDGTTLNGPGVADMKGGLAVMLAALEALESSPSARALGYEVVINSDEEVGSPSSLPLIRQAATGKRAAFTYEPALPDGTLAGARAGSGNFSVIVSGRSAHAGRNPDEGRNALLAAADLALRLKAASGAGFSCNPARIDGGAPNNVVPDHAILRVNFRPKTPEDETLARLLLDQAISAVSREHEVAMHLHGSFGRPPKPMDARAEQLFGLVRRCGADLGLPIGWRDTGGVCDGNNIAACGVPVVDTMGVRGGNIHSDQEYLLTDSLAERARLSALALLRIAGGYLPEGMTA</sequence>
<dbReference type="Pfam" id="PF07687">
    <property type="entry name" value="M20_dimer"/>
    <property type="match status" value="1"/>
</dbReference>
<dbReference type="Gene3D" id="3.40.630.10">
    <property type="entry name" value="Zn peptidases"/>
    <property type="match status" value="1"/>
</dbReference>
<evidence type="ECO:0000256" key="2">
    <source>
        <dbReference type="ARBA" id="ARBA00022723"/>
    </source>
</evidence>
<dbReference type="SUPFAM" id="SSF53187">
    <property type="entry name" value="Zn-dependent exopeptidases"/>
    <property type="match status" value="1"/>
</dbReference>
<dbReference type="PANTHER" id="PTHR43808:SF9">
    <property type="entry name" value="BLL0789 PROTEIN"/>
    <property type="match status" value="1"/>
</dbReference>
<evidence type="ECO:0000256" key="3">
    <source>
        <dbReference type="ARBA" id="ARBA00022801"/>
    </source>
</evidence>
<keyword evidence="4" id="KW-0862">Zinc</keyword>
<evidence type="ECO:0000313" key="8">
    <source>
        <dbReference type="Proteomes" id="UP000015523"/>
    </source>
</evidence>
<dbReference type="AlphaFoldDB" id="T0IN09"/>
<dbReference type="PROSITE" id="PS00758">
    <property type="entry name" value="ARGE_DAPE_CPG2_1"/>
    <property type="match status" value="1"/>
</dbReference>
<evidence type="ECO:0000256" key="4">
    <source>
        <dbReference type="ARBA" id="ARBA00022833"/>
    </source>
</evidence>
<dbReference type="InterPro" id="IPR050072">
    <property type="entry name" value="Peptidase_M20A"/>
</dbReference>
<name>T0IN09_9SPHN</name>
<keyword evidence="8" id="KW-1185">Reference proteome</keyword>
<dbReference type="InterPro" id="IPR036264">
    <property type="entry name" value="Bact_exopeptidase_dim_dom"/>
</dbReference>
<dbReference type="EMBL" id="AUWY01000125">
    <property type="protein sequence ID" value="EQB30185.1"/>
    <property type="molecule type" value="Genomic_DNA"/>
</dbReference>
<evidence type="ECO:0000259" key="6">
    <source>
        <dbReference type="Pfam" id="PF07687"/>
    </source>
</evidence>
<dbReference type="GO" id="GO:0016787">
    <property type="term" value="F:hydrolase activity"/>
    <property type="evidence" value="ECO:0007669"/>
    <property type="project" value="UniProtKB-KW"/>
</dbReference>
<comment type="cofactor">
    <cofactor evidence="1">
        <name>Zn(2+)</name>
        <dbReference type="ChEBI" id="CHEBI:29105"/>
    </cofactor>
</comment>
<dbReference type="OrthoDB" id="9776600at2"/>
<dbReference type="STRING" id="1346791.M529_21160"/>
<dbReference type="InterPro" id="IPR002933">
    <property type="entry name" value="Peptidase_M20"/>
</dbReference>
<dbReference type="SUPFAM" id="SSF55031">
    <property type="entry name" value="Bacterial exopeptidase dimerisation domain"/>
    <property type="match status" value="1"/>
</dbReference>
<feature type="domain" description="Peptidase M20 dimerisation" evidence="6">
    <location>
        <begin position="200"/>
        <end position="285"/>
    </location>
</feature>
<dbReference type="InterPro" id="IPR001261">
    <property type="entry name" value="ArgE/DapE_CS"/>
</dbReference>
<dbReference type="Pfam" id="PF01546">
    <property type="entry name" value="Peptidase_M20"/>
    <property type="match status" value="1"/>
</dbReference>
<keyword evidence="3" id="KW-0378">Hydrolase</keyword>
<dbReference type="InterPro" id="IPR011650">
    <property type="entry name" value="Peptidase_M20_dimer"/>
</dbReference>
<evidence type="ECO:0000256" key="5">
    <source>
        <dbReference type="PIRSR" id="PIRSR037238-1"/>
    </source>
</evidence>
<protein>
    <recommendedName>
        <fullName evidence="6">Peptidase M20 dimerisation domain-containing protein</fullName>
    </recommendedName>
</protein>
<accession>T0IN09</accession>
<evidence type="ECO:0000313" key="7">
    <source>
        <dbReference type="EMBL" id="EQB30185.1"/>
    </source>
</evidence>
<dbReference type="eggNOG" id="COG0624">
    <property type="taxonomic scope" value="Bacteria"/>
</dbReference>
<dbReference type="RefSeq" id="WP_021319809.1">
    <property type="nucleotide sequence ID" value="NZ_AUWY01000125.1"/>
</dbReference>
<feature type="active site" description="Proton acceptor" evidence="5">
    <location>
        <position position="164"/>
    </location>
</feature>
<dbReference type="InterPro" id="IPR017150">
    <property type="entry name" value="Pept_M20_glutamate_carboxypep"/>
</dbReference>
<dbReference type="PATRIC" id="fig|1346791.3.peg.4094"/>
<keyword evidence="2" id="KW-0479">Metal-binding</keyword>
<dbReference type="NCBIfam" id="NF005602">
    <property type="entry name" value="PRK07338.1"/>
    <property type="match status" value="1"/>
</dbReference>
<dbReference type="PIRSF" id="PIRSF037238">
    <property type="entry name" value="Carboxypeptidase_G2"/>
    <property type="match status" value="1"/>
</dbReference>
<dbReference type="GO" id="GO:0046872">
    <property type="term" value="F:metal ion binding"/>
    <property type="evidence" value="ECO:0007669"/>
    <property type="project" value="UniProtKB-KW"/>
</dbReference>
<comment type="caution">
    <text evidence="7">The sequence shown here is derived from an EMBL/GenBank/DDBJ whole genome shotgun (WGS) entry which is preliminary data.</text>
</comment>
<organism evidence="7 8">
    <name type="scientific">Sphingobium ummariense RL-3</name>
    <dbReference type="NCBI Taxonomy" id="1346791"/>
    <lineage>
        <taxon>Bacteria</taxon>
        <taxon>Pseudomonadati</taxon>
        <taxon>Pseudomonadota</taxon>
        <taxon>Alphaproteobacteria</taxon>
        <taxon>Sphingomonadales</taxon>
        <taxon>Sphingomonadaceae</taxon>
        <taxon>Sphingobium</taxon>
    </lineage>
</organism>
<feature type="active site" evidence="5">
    <location>
        <position position="103"/>
    </location>
</feature>
<reference evidence="7 8" key="1">
    <citation type="journal article" date="2013" name="Genome Announc.">
        <title>Draft Genome Sequence of Sphingobium ummariense Strain RL-3, a Hexachlorocyclohexane-Degrading Bacterium.</title>
        <authorList>
            <person name="Kohli P."/>
            <person name="Dua A."/>
            <person name="Sangwan N."/>
            <person name="Oldach P."/>
            <person name="Khurana J.P."/>
            <person name="Lal R."/>
        </authorList>
    </citation>
    <scope>NUCLEOTIDE SEQUENCE [LARGE SCALE GENOMIC DNA]</scope>
    <source>
        <strain evidence="7 8">RL-3</strain>
    </source>
</reference>
<dbReference type="PANTHER" id="PTHR43808">
    <property type="entry name" value="ACETYLORNITHINE DEACETYLASE"/>
    <property type="match status" value="1"/>
</dbReference>
<proteinExistence type="predicted"/>
<dbReference type="Gene3D" id="3.30.70.360">
    <property type="match status" value="1"/>
</dbReference>
<gene>
    <name evidence="7" type="ORF">M529_21160</name>
</gene>
<evidence type="ECO:0000256" key="1">
    <source>
        <dbReference type="ARBA" id="ARBA00001947"/>
    </source>
</evidence>
<dbReference type="Proteomes" id="UP000015523">
    <property type="component" value="Unassembled WGS sequence"/>
</dbReference>